<evidence type="ECO:0000259" key="3">
    <source>
        <dbReference type="Pfam" id="PF13193"/>
    </source>
</evidence>
<name>A0A5S9QR34_9GAMM</name>
<dbReference type="AlphaFoldDB" id="A0A5S9QR34"/>
<dbReference type="GO" id="GO:0019748">
    <property type="term" value="P:secondary metabolic process"/>
    <property type="evidence" value="ECO:0007669"/>
    <property type="project" value="TreeGrafter"/>
</dbReference>
<gene>
    <name evidence="4" type="ORF">DPBNPPHM_02386</name>
</gene>
<accession>A0A5S9QR34</accession>
<dbReference type="Gene3D" id="3.40.50.980">
    <property type="match status" value="2"/>
</dbReference>
<evidence type="ECO:0000313" key="4">
    <source>
        <dbReference type="EMBL" id="CAA0119002.1"/>
    </source>
</evidence>
<feature type="compositionally biased region" description="Basic and acidic residues" evidence="1">
    <location>
        <begin position="1"/>
        <end position="12"/>
    </location>
</feature>
<dbReference type="PANTHER" id="PTHR24096:SF393">
    <property type="entry name" value="LIGASE, PUTATIVE-RELATED"/>
    <property type="match status" value="1"/>
</dbReference>
<dbReference type="Pfam" id="PF00501">
    <property type="entry name" value="AMP-binding"/>
    <property type="match status" value="1"/>
</dbReference>
<dbReference type="InterPro" id="IPR025110">
    <property type="entry name" value="AMP-bd_C"/>
</dbReference>
<keyword evidence="4" id="KW-0436">Ligase</keyword>
<reference evidence="4 5" key="1">
    <citation type="submission" date="2019-11" db="EMBL/GenBank/DDBJ databases">
        <authorList>
            <person name="Holert J."/>
        </authorList>
    </citation>
    <scope>NUCLEOTIDE SEQUENCE [LARGE SCALE GENOMIC DNA]</scope>
    <source>
        <strain evidence="4">BC5_2</strain>
    </source>
</reference>
<dbReference type="InterPro" id="IPR020845">
    <property type="entry name" value="AMP-binding_CS"/>
</dbReference>
<evidence type="ECO:0000313" key="5">
    <source>
        <dbReference type="Proteomes" id="UP000434580"/>
    </source>
</evidence>
<dbReference type="PROSITE" id="PS00455">
    <property type="entry name" value="AMP_BINDING"/>
    <property type="match status" value="1"/>
</dbReference>
<dbReference type="Gene3D" id="3.30.300.30">
    <property type="match status" value="1"/>
</dbReference>
<feature type="domain" description="AMP-dependent synthetase/ligase" evidence="2">
    <location>
        <begin position="52"/>
        <end position="426"/>
    </location>
</feature>
<dbReference type="GO" id="GO:0004467">
    <property type="term" value="F:long-chain fatty acid-CoA ligase activity"/>
    <property type="evidence" value="ECO:0007669"/>
    <property type="project" value="UniProtKB-EC"/>
</dbReference>
<dbReference type="EC" id="6.2.1.3" evidence="4"/>
<organism evidence="4 5">
    <name type="scientific">BD1-7 clade bacterium</name>
    <dbReference type="NCBI Taxonomy" id="2029982"/>
    <lineage>
        <taxon>Bacteria</taxon>
        <taxon>Pseudomonadati</taxon>
        <taxon>Pseudomonadota</taxon>
        <taxon>Gammaproteobacteria</taxon>
        <taxon>Cellvibrionales</taxon>
        <taxon>Spongiibacteraceae</taxon>
        <taxon>BD1-7 clade</taxon>
    </lineage>
</organism>
<feature type="region of interest" description="Disordered" evidence="1">
    <location>
        <begin position="1"/>
        <end position="26"/>
    </location>
</feature>
<dbReference type="OrthoDB" id="9803968at2"/>
<evidence type="ECO:0000256" key="1">
    <source>
        <dbReference type="SAM" id="MobiDB-lite"/>
    </source>
</evidence>
<dbReference type="SUPFAM" id="SSF56801">
    <property type="entry name" value="Acetyl-CoA synthetase-like"/>
    <property type="match status" value="1"/>
</dbReference>
<dbReference type="Proteomes" id="UP000434580">
    <property type="component" value="Unassembled WGS sequence"/>
</dbReference>
<sequence length="564" mass="61673">MSEIRTKIDESAKQLTGEGSPWETTRDSIDGIEYTLYKNAPQSLKELIDAGRAHGDNEFLIYEGERLTFNQFFAKVDALSYQLVNEFGLKTGDHVAIAMRNYPEWMISFAAVALAGGIVVPINSWGQRAELEYALMDSDSKIAFFDQQRFDFIADDLESLGVTAIVARPSKGNTNAQNIESVISAAGDNTLAEHKTLAGEDSAMIMYTSGTTGNPKGALSSHRNIGQAIFNFEMMAICAAMSDPEPIGKMLERGHPPKVLLSVPLFHVSGCHSVFLLSLRAGRPIVIMHKWDKIQALEYIENERVTMISAVPTMLMDMLDADEWDNYDTSSMFGFGAGGSAQPPRLSSKIYEKLPDSFPGTGYGMTESNATGFAATGAAYKYQPKSTGVVTPIVDIKIIDDNGNEVAQGEAGQILIKSPTNVKGYWKKPDATAETLIDGWLYTGDVGYMNDEGFLFITDRIKDMVIRGGENIYSAEVESAILTHEGIAEAAVFGVPDEHLGEELAAAVVLRDESLNVDAIQTHVASQLAKFKVPTKVFIQSEELPKNATRKILKKPLKEKYANS</sequence>
<dbReference type="InterPro" id="IPR045851">
    <property type="entry name" value="AMP-bd_C_sf"/>
</dbReference>
<dbReference type="PANTHER" id="PTHR24096">
    <property type="entry name" value="LONG-CHAIN-FATTY-ACID--COA LIGASE"/>
    <property type="match status" value="1"/>
</dbReference>
<dbReference type="Gene3D" id="2.30.38.10">
    <property type="entry name" value="Luciferase, Domain 3"/>
    <property type="match status" value="1"/>
</dbReference>
<feature type="domain" description="AMP-binding enzyme C-terminal" evidence="3">
    <location>
        <begin position="476"/>
        <end position="551"/>
    </location>
</feature>
<evidence type="ECO:0000259" key="2">
    <source>
        <dbReference type="Pfam" id="PF00501"/>
    </source>
</evidence>
<dbReference type="InterPro" id="IPR000873">
    <property type="entry name" value="AMP-dep_synth/lig_dom"/>
</dbReference>
<dbReference type="EMBL" id="CACSII010000020">
    <property type="protein sequence ID" value="CAA0119002.1"/>
    <property type="molecule type" value="Genomic_DNA"/>
</dbReference>
<dbReference type="Pfam" id="PF13193">
    <property type="entry name" value="AMP-binding_C"/>
    <property type="match status" value="1"/>
</dbReference>
<protein>
    <submittedName>
        <fullName evidence="4">Long-chain-fatty-acid--CoA ligase FadD13</fullName>
        <ecNumber evidence="4">6.2.1.3</ecNumber>
    </submittedName>
</protein>
<proteinExistence type="predicted"/>